<evidence type="ECO:0000256" key="1">
    <source>
        <dbReference type="SAM" id="MobiDB-lite"/>
    </source>
</evidence>
<dbReference type="OrthoDB" id="5377226at2759"/>
<evidence type="ECO:0000313" key="2">
    <source>
        <dbReference type="EMBL" id="KAF1969185.1"/>
    </source>
</evidence>
<reference evidence="2" key="1">
    <citation type="journal article" date="2020" name="Stud. Mycol.">
        <title>101 Dothideomycetes genomes: a test case for predicting lifestyles and emergence of pathogens.</title>
        <authorList>
            <person name="Haridas S."/>
            <person name="Albert R."/>
            <person name="Binder M."/>
            <person name="Bloem J."/>
            <person name="Labutti K."/>
            <person name="Salamov A."/>
            <person name="Andreopoulos B."/>
            <person name="Baker S."/>
            <person name="Barry K."/>
            <person name="Bills G."/>
            <person name="Bluhm B."/>
            <person name="Cannon C."/>
            <person name="Castanera R."/>
            <person name="Culley D."/>
            <person name="Daum C."/>
            <person name="Ezra D."/>
            <person name="Gonzalez J."/>
            <person name="Henrissat B."/>
            <person name="Kuo A."/>
            <person name="Liang C."/>
            <person name="Lipzen A."/>
            <person name="Lutzoni F."/>
            <person name="Magnuson J."/>
            <person name="Mondo S."/>
            <person name="Nolan M."/>
            <person name="Ohm R."/>
            <person name="Pangilinan J."/>
            <person name="Park H.-J."/>
            <person name="Ramirez L."/>
            <person name="Alfaro M."/>
            <person name="Sun H."/>
            <person name="Tritt A."/>
            <person name="Yoshinaga Y."/>
            <person name="Zwiers L.-H."/>
            <person name="Turgeon B."/>
            <person name="Goodwin S."/>
            <person name="Spatafora J."/>
            <person name="Crous P."/>
            <person name="Grigoriev I."/>
        </authorList>
    </citation>
    <scope>NUCLEOTIDE SEQUENCE</scope>
    <source>
        <strain evidence="2">CBS 107.79</strain>
    </source>
</reference>
<dbReference type="EMBL" id="ML976712">
    <property type="protein sequence ID" value="KAF1969185.1"/>
    <property type="molecule type" value="Genomic_DNA"/>
</dbReference>
<sequence length="212" mass="23792">MVYITPSLFGHDPAYNSFNFPTPTHPHIHNVMADSHVTAGLGKRKRRADDVTEGPNPKHISISSTETDRSGSDSRMSLSRSSPTSEGFIRSSTSSNLERRPVKQMKRSNPRLVKAPSHLMDIEVDMPSSPPVQKAVTQPSSDLRSCHACGSAPKRKRDLENYLDCRRCEERTCYICARKCSGCQREICKECIVEIGKEGDPWCLECYQHINL</sequence>
<name>A0A6A5UWL9_9PLEO</name>
<gene>
    <name evidence="2" type="ORF">BU23DRAFT_539982</name>
</gene>
<dbReference type="Proteomes" id="UP000800036">
    <property type="component" value="Unassembled WGS sequence"/>
</dbReference>
<organism evidence="2 3">
    <name type="scientific">Bimuria novae-zelandiae CBS 107.79</name>
    <dbReference type="NCBI Taxonomy" id="1447943"/>
    <lineage>
        <taxon>Eukaryota</taxon>
        <taxon>Fungi</taxon>
        <taxon>Dikarya</taxon>
        <taxon>Ascomycota</taxon>
        <taxon>Pezizomycotina</taxon>
        <taxon>Dothideomycetes</taxon>
        <taxon>Pleosporomycetidae</taxon>
        <taxon>Pleosporales</taxon>
        <taxon>Massarineae</taxon>
        <taxon>Didymosphaeriaceae</taxon>
        <taxon>Bimuria</taxon>
    </lineage>
</organism>
<keyword evidence="3" id="KW-1185">Reference proteome</keyword>
<accession>A0A6A5UWL9</accession>
<proteinExistence type="predicted"/>
<feature type="region of interest" description="Disordered" evidence="1">
    <location>
        <begin position="40"/>
        <end position="110"/>
    </location>
</feature>
<feature type="compositionally biased region" description="Low complexity" evidence="1">
    <location>
        <begin position="73"/>
        <end position="85"/>
    </location>
</feature>
<evidence type="ECO:0000313" key="3">
    <source>
        <dbReference type="Proteomes" id="UP000800036"/>
    </source>
</evidence>
<protein>
    <submittedName>
        <fullName evidence="2">Uncharacterized protein</fullName>
    </submittedName>
</protein>
<dbReference type="AlphaFoldDB" id="A0A6A5UWL9"/>